<dbReference type="EMBL" id="VORZ01000002">
    <property type="protein sequence ID" value="TXD97151.1"/>
    <property type="molecule type" value="Genomic_DNA"/>
</dbReference>
<reference evidence="2 3" key="1">
    <citation type="submission" date="2019-08" db="EMBL/GenBank/DDBJ databases">
        <title>Genome sequence of Psychrobacter frigidicola ACAM304 (type strain).</title>
        <authorList>
            <person name="Bowman J.P."/>
        </authorList>
    </citation>
    <scope>NUCLEOTIDE SEQUENCE [LARGE SCALE GENOMIC DNA]</scope>
    <source>
        <strain evidence="2 3">ACAM 304</strain>
    </source>
</reference>
<protein>
    <submittedName>
        <fullName evidence="2">Uncharacterized protein</fullName>
    </submittedName>
</protein>
<keyword evidence="1" id="KW-0812">Transmembrane</keyword>
<feature type="transmembrane region" description="Helical" evidence="1">
    <location>
        <begin position="80"/>
        <end position="100"/>
    </location>
</feature>
<comment type="caution">
    <text evidence="2">The sequence shown here is derived from an EMBL/GenBank/DDBJ whole genome shotgun (WGS) entry which is preliminary data.</text>
</comment>
<feature type="transmembrane region" description="Helical" evidence="1">
    <location>
        <begin position="6"/>
        <end position="24"/>
    </location>
</feature>
<proteinExistence type="predicted"/>
<sequence>MFTENGIVENASIIILTLCLLRCAQYAVQSRVKQGTYFWLASVLVFFTVMRRELSYLSDTLVPSDFIFLSQSYDWWEDSVLLGIYVIAISLLIYSWRYFWAVLKNTALSLYIGVAVLALIQYMGENAIVFPETLGGMVEEISEDIIYSIALIYLWVFNLAYFEAQLTYKLGVELKAE</sequence>
<feature type="transmembrane region" description="Helical" evidence="1">
    <location>
        <begin position="144"/>
        <end position="162"/>
    </location>
</feature>
<gene>
    <name evidence="2" type="ORF">ES754_09125</name>
</gene>
<keyword evidence="1" id="KW-1133">Transmembrane helix</keyword>
<organism evidence="2 3">
    <name type="scientific">Psychrobacter frigidicola</name>
    <dbReference type="NCBI Taxonomy" id="45611"/>
    <lineage>
        <taxon>Bacteria</taxon>
        <taxon>Pseudomonadati</taxon>
        <taxon>Pseudomonadota</taxon>
        <taxon>Gammaproteobacteria</taxon>
        <taxon>Moraxellales</taxon>
        <taxon>Moraxellaceae</taxon>
        <taxon>Psychrobacter</taxon>
    </lineage>
</organism>
<keyword evidence="3" id="KW-1185">Reference proteome</keyword>
<accession>A0A5C7A3Q7</accession>
<dbReference type="Proteomes" id="UP000321903">
    <property type="component" value="Unassembled WGS sequence"/>
</dbReference>
<dbReference type="OrthoDB" id="6660564at2"/>
<keyword evidence="1" id="KW-0472">Membrane</keyword>
<evidence type="ECO:0000313" key="2">
    <source>
        <dbReference type="EMBL" id="TXD97151.1"/>
    </source>
</evidence>
<evidence type="ECO:0000256" key="1">
    <source>
        <dbReference type="SAM" id="Phobius"/>
    </source>
</evidence>
<dbReference type="AlphaFoldDB" id="A0A5C7A3Q7"/>
<evidence type="ECO:0000313" key="3">
    <source>
        <dbReference type="Proteomes" id="UP000321903"/>
    </source>
</evidence>
<feature type="transmembrane region" description="Helical" evidence="1">
    <location>
        <begin position="107"/>
        <end position="124"/>
    </location>
</feature>
<name>A0A5C7A3Q7_9GAMM</name>